<organism evidence="7 8">
    <name type="scientific">Sphaerisporangium corydalis</name>
    <dbReference type="NCBI Taxonomy" id="1441875"/>
    <lineage>
        <taxon>Bacteria</taxon>
        <taxon>Bacillati</taxon>
        <taxon>Actinomycetota</taxon>
        <taxon>Actinomycetes</taxon>
        <taxon>Streptosporangiales</taxon>
        <taxon>Streptosporangiaceae</taxon>
        <taxon>Sphaerisporangium</taxon>
    </lineage>
</organism>
<evidence type="ECO:0000256" key="2">
    <source>
        <dbReference type="ARBA" id="ARBA00022630"/>
    </source>
</evidence>
<dbReference type="SUPFAM" id="SSF51905">
    <property type="entry name" value="FAD/NAD(P)-binding domain"/>
    <property type="match status" value="1"/>
</dbReference>
<feature type="domain" description="FAD/NAD(P)-binding" evidence="5">
    <location>
        <begin position="3"/>
        <end position="282"/>
    </location>
</feature>
<dbReference type="InterPro" id="IPR023753">
    <property type="entry name" value="FAD/NAD-binding_dom"/>
</dbReference>
<comment type="cofactor">
    <cofactor evidence="1">
        <name>FAD</name>
        <dbReference type="ChEBI" id="CHEBI:57692"/>
    </cofactor>
</comment>
<dbReference type="InterPro" id="IPR016156">
    <property type="entry name" value="FAD/NAD-linked_Rdtase_dimer_sf"/>
</dbReference>
<reference evidence="8" key="1">
    <citation type="journal article" date="2019" name="Int. J. Syst. Evol. Microbiol.">
        <title>The Global Catalogue of Microorganisms (GCM) 10K type strain sequencing project: providing services to taxonomists for standard genome sequencing and annotation.</title>
        <authorList>
            <consortium name="The Broad Institute Genomics Platform"/>
            <consortium name="The Broad Institute Genome Sequencing Center for Infectious Disease"/>
            <person name="Wu L."/>
            <person name="Ma J."/>
        </authorList>
    </citation>
    <scope>NUCLEOTIDE SEQUENCE [LARGE SCALE GENOMIC DNA]</scope>
    <source>
        <strain evidence="8">CCUG 49560</strain>
    </source>
</reference>
<dbReference type="Gene3D" id="3.50.50.60">
    <property type="entry name" value="FAD/NAD(P)-binding domain"/>
    <property type="match status" value="2"/>
</dbReference>
<dbReference type="SUPFAM" id="SSF55424">
    <property type="entry name" value="FAD/NAD-linked reductases, dimerisation (C-terminal) domain"/>
    <property type="match status" value="1"/>
</dbReference>
<dbReference type="Pfam" id="PF07992">
    <property type="entry name" value="Pyr_redox_2"/>
    <property type="match status" value="1"/>
</dbReference>
<name>A0ABV9EP33_9ACTN</name>
<accession>A0ABV9EP33</accession>
<dbReference type="RefSeq" id="WP_262842836.1">
    <property type="nucleotide sequence ID" value="NZ_JANZYP010000014.1"/>
</dbReference>
<feature type="domain" description="Reductase C-terminal" evidence="6">
    <location>
        <begin position="304"/>
        <end position="388"/>
    </location>
</feature>
<proteinExistence type="predicted"/>
<evidence type="ECO:0000256" key="3">
    <source>
        <dbReference type="ARBA" id="ARBA00022827"/>
    </source>
</evidence>
<evidence type="ECO:0000256" key="1">
    <source>
        <dbReference type="ARBA" id="ARBA00001974"/>
    </source>
</evidence>
<dbReference type="InterPro" id="IPR028202">
    <property type="entry name" value="Reductase_C"/>
</dbReference>
<evidence type="ECO:0000256" key="4">
    <source>
        <dbReference type="ARBA" id="ARBA00023002"/>
    </source>
</evidence>
<evidence type="ECO:0000313" key="7">
    <source>
        <dbReference type="EMBL" id="MFC4589764.1"/>
    </source>
</evidence>
<keyword evidence="3" id="KW-0274">FAD</keyword>
<dbReference type="PRINTS" id="PR00469">
    <property type="entry name" value="PNDRDTASEII"/>
</dbReference>
<dbReference type="Pfam" id="PF14759">
    <property type="entry name" value="Reductase_C"/>
    <property type="match status" value="1"/>
</dbReference>
<dbReference type="PANTHER" id="PTHR43557">
    <property type="entry name" value="APOPTOSIS-INDUCING FACTOR 1"/>
    <property type="match status" value="1"/>
</dbReference>
<sequence>MNHVVVVGAGLAGVRSVEALRARGYRGRVTLVGDEDHRPYDRPPLSKAVLLGELDSTAVDSDLGALDVDLRTSVAAKGLREGAVETTEGELEYDGLIIATGAAPIRLRGEGTQHVLRTIDDALALRGLLVPGARVVVVGAGWIGAEVATAARRAGCEVTVVEAARSPLAVALGTEVGGLTVPWYAEAGIDLRLGTMVGSVDPGGLTMMDGSWLPADVVVTGVGVRPTVGWLAGSGVELDNGVLVDEHLSTSMKGVVAVGDCANWLSRRFGRRMRVEHWDTALHAPETAVATLLGETAVYDPVPYFWSEQFGRMLQYAGHHDGARLVLRGDPAAGRRWSAFWLTDDDRMAAILTVEVPRDLVQGRRIIEGGQRLDVDRATDPSVPLRDCL</sequence>
<protein>
    <submittedName>
        <fullName evidence="7">NAD(P)/FAD-dependent oxidoreductase</fullName>
    </submittedName>
</protein>
<comment type="caution">
    <text evidence="7">The sequence shown here is derived from an EMBL/GenBank/DDBJ whole genome shotgun (WGS) entry which is preliminary data.</text>
</comment>
<dbReference type="Gene3D" id="3.30.390.30">
    <property type="match status" value="1"/>
</dbReference>
<evidence type="ECO:0000313" key="8">
    <source>
        <dbReference type="Proteomes" id="UP001595891"/>
    </source>
</evidence>
<gene>
    <name evidence="7" type="ORF">ACFO8L_27000</name>
</gene>
<dbReference type="PRINTS" id="PR00368">
    <property type="entry name" value="FADPNR"/>
</dbReference>
<evidence type="ECO:0000259" key="5">
    <source>
        <dbReference type="Pfam" id="PF07992"/>
    </source>
</evidence>
<evidence type="ECO:0000259" key="6">
    <source>
        <dbReference type="Pfam" id="PF14759"/>
    </source>
</evidence>
<keyword evidence="2" id="KW-0285">Flavoprotein</keyword>
<dbReference type="EMBL" id="JBHSFN010000018">
    <property type="protein sequence ID" value="MFC4589764.1"/>
    <property type="molecule type" value="Genomic_DNA"/>
</dbReference>
<keyword evidence="4" id="KW-0560">Oxidoreductase</keyword>
<dbReference type="InterPro" id="IPR050446">
    <property type="entry name" value="FAD-oxidoreductase/Apoptosis"/>
</dbReference>
<dbReference type="InterPro" id="IPR036188">
    <property type="entry name" value="FAD/NAD-bd_sf"/>
</dbReference>
<keyword evidence="8" id="KW-1185">Reference proteome</keyword>
<dbReference type="PANTHER" id="PTHR43557:SF2">
    <property type="entry name" value="RIESKE DOMAIN-CONTAINING PROTEIN-RELATED"/>
    <property type="match status" value="1"/>
</dbReference>
<dbReference type="Proteomes" id="UP001595891">
    <property type="component" value="Unassembled WGS sequence"/>
</dbReference>